<dbReference type="SUPFAM" id="SSF54862">
    <property type="entry name" value="4Fe-4S ferredoxins"/>
    <property type="match status" value="1"/>
</dbReference>
<gene>
    <name evidence="2" type="ORF">RJ40_07650</name>
</gene>
<feature type="domain" description="4Fe-4S ferredoxin-type" evidence="1">
    <location>
        <begin position="59"/>
        <end position="88"/>
    </location>
</feature>
<proteinExistence type="predicted"/>
<dbReference type="Pfam" id="PF00037">
    <property type="entry name" value="Fer4"/>
    <property type="match status" value="1"/>
</dbReference>
<keyword evidence="3" id="KW-1185">Reference proteome</keyword>
<feature type="domain" description="4Fe-4S ferredoxin-type" evidence="1">
    <location>
        <begin position="89"/>
        <end position="117"/>
    </location>
</feature>
<reference evidence="2" key="1">
    <citation type="journal article" date="2001" name="Int. J. Syst. Evol. Microbiol.">
        <title>Methanofollis aquaemaris sp. nov., a methanogen isolated from an aquaculture fish pond.</title>
        <authorList>
            <person name="Lai M.C."/>
            <person name="Chen S.C."/>
        </authorList>
    </citation>
    <scope>NUCLEOTIDE SEQUENCE</scope>
    <source>
        <strain evidence="2">N2F9704</strain>
    </source>
</reference>
<dbReference type="PROSITE" id="PS51379">
    <property type="entry name" value="4FE4S_FER_2"/>
    <property type="match status" value="2"/>
</dbReference>
<dbReference type="EMBL" id="CP036172">
    <property type="protein sequence ID" value="QSZ67385.1"/>
    <property type="molecule type" value="Genomic_DNA"/>
</dbReference>
<dbReference type="KEGG" id="maqe:RJ40_07650"/>
<dbReference type="Gene3D" id="3.40.50.300">
    <property type="entry name" value="P-loop containing nucleotide triphosphate hydrolases"/>
    <property type="match status" value="2"/>
</dbReference>
<dbReference type="PROSITE" id="PS00198">
    <property type="entry name" value="4FE4S_FER_1"/>
    <property type="match status" value="1"/>
</dbReference>
<dbReference type="InterPro" id="IPR017900">
    <property type="entry name" value="4Fe4S_Fe_S_CS"/>
</dbReference>
<sequence length="283" mass="29750">MKIVVASGKGGTGKTTVSANLAYALARRGGVTLVDCDVEEPNLHLFFPGESEEKGVPVPVPAIDPERCTLCGECGHFCRYGALTVLKDRVLFFAELCHSCGGCLLVCPSGAVTEVGREVGVVNTSHPLPGLTLVSGVMHEGEVLAPKVVAAAKEAAGEEGRIVYDASPGVACPVIETLEGSDFCILVTESTPFGLHDLDLAVRAAAALGVPAGVVINRSDGEDETALTFCSEHDLPVLMTIPFDRGVAAVQNRGGLIARDLPGWEERFAELWVEVARRCEVRA</sequence>
<dbReference type="InterPro" id="IPR027417">
    <property type="entry name" value="P-loop_NTPase"/>
</dbReference>
<dbReference type="RefSeq" id="WP_265580274.1">
    <property type="nucleotide sequence ID" value="NZ_CP036172.1"/>
</dbReference>
<evidence type="ECO:0000259" key="1">
    <source>
        <dbReference type="PROSITE" id="PS51379"/>
    </source>
</evidence>
<dbReference type="PANTHER" id="PTHR43063:SF1">
    <property type="entry name" value="4FE-4S CLUSTER CONTAINING PARA FAMILY ATPASE PROTEIN"/>
    <property type="match status" value="1"/>
</dbReference>
<dbReference type="SUPFAM" id="SSF52540">
    <property type="entry name" value="P-loop containing nucleoside triphosphate hydrolases"/>
    <property type="match status" value="1"/>
</dbReference>
<dbReference type="Pfam" id="PF01656">
    <property type="entry name" value="CbiA"/>
    <property type="match status" value="1"/>
</dbReference>
<evidence type="ECO:0000313" key="3">
    <source>
        <dbReference type="Proteomes" id="UP001042704"/>
    </source>
</evidence>
<dbReference type="Proteomes" id="UP001042704">
    <property type="component" value="Chromosome"/>
</dbReference>
<evidence type="ECO:0000313" key="2">
    <source>
        <dbReference type="EMBL" id="QSZ67385.1"/>
    </source>
</evidence>
<dbReference type="GeneID" id="76424227"/>
<name>A0A8A3S5H5_9EURY</name>
<dbReference type="InterPro" id="IPR017896">
    <property type="entry name" value="4Fe4S_Fe-S-bd"/>
</dbReference>
<accession>A0A8A3S5H5</accession>
<dbReference type="AlphaFoldDB" id="A0A8A3S5H5"/>
<dbReference type="GO" id="GO:0016491">
    <property type="term" value="F:oxidoreductase activity"/>
    <property type="evidence" value="ECO:0007669"/>
    <property type="project" value="UniProtKB-ARBA"/>
</dbReference>
<organism evidence="2 3">
    <name type="scientific">Methanofollis aquaemaris</name>
    <dbReference type="NCBI Taxonomy" id="126734"/>
    <lineage>
        <taxon>Archaea</taxon>
        <taxon>Methanobacteriati</taxon>
        <taxon>Methanobacteriota</taxon>
        <taxon>Stenosarchaea group</taxon>
        <taxon>Methanomicrobia</taxon>
        <taxon>Methanomicrobiales</taxon>
        <taxon>Methanomicrobiaceae</taxon>
        <taxon>Methanofollis</taxon>
    </lineage>
</organism>
<dbReference type="Gene3D" id="3.30.70.20">
    <property type="match status" value="1"/>
</dbReference>
<dbReference type="PANTHER" id="PTHR43063">
    <property type="entry name" value="4FE-4S CLUSTER CONTAINING PARA FAMILY ATPASE PROTEIN"/>
    <property type="match status" value="1"/>
</dbReference>
<protein>
    <submittedName>
        <fullName evidence="2">ATPase</fullName>
    </submittedName>
</protein>
<reference evidence="2" key="2">
    <citation type="submission" date="2019-02" db="EMBL/GenBank/DDBJ databases">
        <authorList>
            <person name="Chen S.-C."/>
            <person name="Chien H.-H."/>
            <person name="Lai M.-C."/>
        </authorList>
    </citation>
    <scope>NUCLEOTIDE SEQUENCE</scope>
    <source>
        <strain evidence="2">N2F9704</strain>
    </source>
</reference>
<dbReference type="InterPro" id="IPR002586">
    <property type="entry name" value="CobQ/CobB/MinD/ParA_Nub-bd_dom"/>
</dbReference>